<organism evidence="2 3">
    <name type="scientific">Halogranum amylolyticum</name>
    <dbReference type="NCBI Taxonomy" id="660520"/>
    <lineage>
        <taxon>Archaea</taxon>
        <taxon>Methanobacteriati</taxon>
        <taxon>Methanobacteriota</taxon>
        <taxon>Stenosarchaea group</taxon>
        <taxon>Halobacteria</taxon>
        <taxon>Halobacteriales</taxon>
        <taxon>Haloferacaceae</taxon>
    </lineage>
</organism>
<accession>A0A1H8WWP8</accession>
<feature type="transmembrane region" description="Helical" evidence="1">
    <location>
        <begin position="71"/>
        <end position="92"/>
    </location>
</feature>
<evidence type="ECO:0000256" key="1">
    <source>
        <dbReference type="SAM" id="Phobius"/>
    </source>
</evidence>
<evidence type="ECO:0000313" key="2">
    <source>
        <dbReference type="EMBL" id="SEP32115.1"/>
    </source>
</evidence>
<evidence type="ECO:0000313" key="3">
    <source>
        <dbReference type="Proteomes" id="UP000199126"/>
    </source>
</evidence>
<dbReference type="Proteomes" id="UP000199126">
    <property type="component" value="Unassembled WGS sequence"/>
</dbReference>
<sequence length="212" mass="22741">MIAATPIPAAAAAGIGVVWGNPTIALGALVLLIVSAVSIHVSGVAVFWYLGYQPEAWDTDNLLANVSIRNFGSSIAVALVLVVLFATAGGVLSTHIGFERSANIAVEQTLAKDQYDELELEGVQAVFNPGPLFSESQEVTVTVRRPSNQNYAKLSGQLRQRIICLLYYVSVNYNLTLETKQLVKGIHPIQSFLSQCCNTTPTPGLSKLLLEQ</sequence>
<protein>
    <submittedName>
        <fullName evidence="2">Uncharacterized protein</fullName>
    </submittedName>
</protein>
<keyword evidence="3" id="KW-1185">Reference proteome</keyword>
<dbReference type="AlphaFoldDB" id="A0A1H8WWP8"/>
<reference evidence="3" key="1">
    <citation type="submission" date="2016-10" db="EMBL/GenBank/DDBJ databases">
        <authorList>
            <person name="Varghese N."/>
            <person name="Submissions S."/>
        </authorList>
    </citation>
    <scope>NUCLEOTIDE SEQUENCE [LARGE SCALE GENOMIC DNA]</scope>
    <source>
        <strain evidence="3">CGMCC 1.10121</strain>
    </source>
</reference>
<feature type="transmembrane region" description="Helical" evidence="1">
    <location>
        <begin position="24"/>
        <end position="51"/>
    </location>
</feature>
<dbReference type="EMBL" id="FODV01000050">
    <property type="protein sequence ID" value="SEP32115.1"/>
    <property type="molecule type" value="Genomic_DNA"/>
</dbReference>
<proteinExistence type="predicted"/>
<name>A0A1H8WWP8_9EURY</name>
<keyword evidence="1" id="KW-0472">Membrane</keyword>
<keyword evidence="1" id="KW-1133">Transmembrane helix</keyword>
<gene>
    <name evidence="2" type="ORF">SAMN04487948_1506</name>
</gene>
<keyword evidence="1" id="KW-0812">Transmembrane</keyword>